<dbReference type="EMBL" id="JARJBB010000004">
    <property type="protein sequence ID" value="MDF3298875.1"/>
    <property type="molecule type" value="Genomic_DNA"/>
</dbReference>
<protein>
    <submittedName>
        <fullName evidence="4">CbiX/SirB N-terminal domain-containing protein</fullName>
    </submittedName>
</protein>
<accession>A0ABT6A2J5</accession>
<dbReference type="PANTHER" id="PTHR33542">
    <property type="entry name" value="SIROHYDROCHLORIN FERROCHELATASE, CHLOROPLASTIC"/>
    <property type="match status" value="1"/>
</dbReference>
<dbReference type="SUPFAM" id="SSF53800">
    <property type="entry name" value="Chelatase"/>
    <property type="match status" value="1"/>
</dbReference>
<evidence type="ECO:0000256" key="2">
    <source>
        <dbReference type="ARBA" id="ARBA00023239"/>
    </source>
</evidence>
<feature type="compositionally biased region" description="Low complexity" evidence="3">
    <location>
        <begin position="264"/>
        <end position="280"/>
    </location>
</feature>
<gene>
    <name evidence="4" type="ORF">P3H78_09565</name>
</gene>
<evidence type="ECO:0000256" key="3">
    <source>
        <dbReference type="SAM" id="MobiDB-lite"/>
    </source>
</evidence>
<keyword evidence="2" id="KW-0456">Lyase</keyword>
<proteinExistence type="predicted"/>
<keyword evidence="5" id="KW-1185">Reference proteome</keyword>
<feature type="region of interest" description="Disordered" evidence="3">
    <location>
        <begin position="259"/>
        <end position="303"/>
    </location>
</feature>
<dbReference type="PANTHER" id="PTHR33542:SF5">
    <property type="entry name" value="FERROCHELATASE CHE1"/>
    <property type="match status" value="1"/>
</dbReference>
<sequence>MSARSRTAAAVERRGVPPTLLAVAHGTRDADGVAVVERLAARVRALRPEQRIELCSLDLVSPDLPQALARLRGEVIVVPLLLGTGYHVRVDIPGALAAAPRVRARLARPLGPHPLLADALADHLAAAGRPPGGGPVVLAAAGSSDPTANADAAVMASLLHRRLAAAGPAGPTRGRGAGGDEVIPAYLSMASPTPAEAVAALRSQGHRHITVAPYLLGPGFFARRAASAGADVTSAPVGSHESVARLVLRRYDEARGALRPAAPGSAHGQGRRGAGAAPLRRPGEVTAPPGSGLPPGRIAASRR</sequence>
<dbReference type="Gene3D" id="3.40.50.1400">
    <property type="match status" value="2"/>
</dbReference>
<evidence type="ECO:0000313" key="4">
    <source>
        <dbReference type="EMBL" id="MDF3298875.1"/>
    </source>
</evidence>
<organism evidence="4 5">
    <name type="scientific">Streptomyces tropicalis</name>
    <dbReference type="NCBI Taxonomy" id="3034234"/>
    <lineage>
        <taxon>Bacteria</taxon>
        <taxon>Bacillati</taxon>
        <taxon>Actinomycetota</taxon>
        <taxon>Actinomycetes</taxon>
        <taxon>Kitasatosporales</taxon>
        <taxon>Streptomycetaceae</taxon>
        <taxon>Streptomyces</taxon>
    </lineage>
</organism>
<dbReference type="Proteomes" id="UP001221150">
    <property type="component" value="Unassembled WGS sequence"/>
</dbReference>
<evidence type="ECO:0000313" key="5">
    <source>
        <dbReference type="Proteomes" id="UP001221150"/>
    </source>
</evidence>
<dbReference type="InterPro" id="IPR050963">
    <property type="entry name" value="Sirohydro_Cobaltochel/CbiX"/>
</dbReference>
<comment type="caution">
    <text evidence="4">The sequence shown here is derived from an EMBL/GenBank/DDBJ whole genome shotgun (WGS) entry which is preliminary data.</text>
</comment>
<dbReference type="Pfam" id="PF01903">
    <property type="entry name" value="CbiX"/>
    <property type="match status" value="2"/>
</dbReference>
<evidence type="ECO:0000256" key="1">
    <source>
        <dbReference type="ARBA" id="ARBA00022723"/>
    </source>
</evidence>
<dbReference type="RefSeq" id="WP_276108433.1">
    <property type="nucleotide sequence ID" value="NZ_JARJBB010000004.1"/>
</dbReference>
<keyword evidence="1" id="KW-0479">Metal-binding</keyword>
<reference evidence="4 5" key="1">
    <citation type="submission" date="2023-03" db="EMBL/GenBank/DDBJ databases">
        <title>Draft genome sequence of Streptomyces sp. K1PA1 isolated from peat swamp forest in Thailand.</title>
        <authorList>
            <person name="Klaysubun C."/>
            <person name="Duangmal K."/>
        </authorList>
    </citation>
    <scope>NUCLEOTIDE SEQUENCE [LARGE SCALE GENOMIC DNA]</scope>
    <source>
        <strain evidence="4 5">K1PA1</strain>
    </source>
</reference>
<name>A0ABT6A2J5_9ACTN</name>
<dbReference type="InterPro" id="IPR002762">
    <property type="entry name" value="CbiX-like"/>
</dbReference>
<dbReference type="CDD" id="cd03416">
    <property type="entry name" value="CbiX_SirB_N"/>
    <property type="match status" value="1"/>
</dbReference>